<dbReference type="Pfam" id="PF05299">
    <property type="entry name" value="Peptidase_M61"/>
    <property type="match status" value="1"/>
</dbReference>
<dbReference type="Proteomes" id="UP000245370">
    <property type="component" value="Unassembled WGS sequence"/>
</dbReference>
<feature type="domain" description="Peptidase M61 N-terminal" evidence="2">
    <location>
        <begin position="42"/>
        <end position="209"/>
    </location>
</feature>
<evidence type="ECO:0000259" key="2">
    <source>
        <dbReference type="Pfam" id="PF17899"/>
    </source>
</evidence>
<name>A0A2U2XDN8_9FLAO</name>
<organism evidence="3 4">
    <name type="scientific">Brumimicrobium oceani</name>
    <dbReference type="NCBI Taxonomy" id="2100725"/>
    <lineage>
        <taxon>Bacteria</taxon>
        <taxon>Pseudomonadati</taxon>
        <taxon>Bacteroidota</taxon>
        <taxon>Flavobacteriia</taxon>
        <taxon>Flavobacteriales</taxon>
        <taxon>Crocinitomicaceae</taxon>
        <taxon>Brumimicrobium</taxon>
    </lineage>
</organism>
<dbReference type="Gene3D" id="1.10.390.10">
    <property type="entry name" value="Neutral Protease Domain 2"/>
    <property type="match status" value="1"/>
</dbReference>
<dbReference type="InterPro" id="IPR040756">
    <property type="entry name" value="Peptidase_M61_N"/>
</dbReference>
<dbReference type="Pfam" id="PF17899">
    <property type="entry name" value="Peptidase_M61_N"/>
    <property type="match status" value="1"/>
</dbReference>
<keyword evidence="4" id="KW-1185">Reference proteome</keyword>
<dbReference type="RefSeq" id="WP_109359206.1">
    <property type="nucleotide sequence ID" value="NZ_QFRJ01000004.1"/>
</dbReference>
<dbReference type="OrthoDB" id="9778516at2"/>
<evidence type="ECO:0008006" key="5">
    <source>
        <dbReference type="Google" id="ProtNLM"/>
    </source>
</evidence>
<protein>
    <recommendedName>
        <fullName evidence="5">Peptidase M61 catalytic domain-containing protein</fullName>
    </recommendedName>
</protein>
<accession>A0A2U2XDN8</accession>
<evidence type="ECO:0000313" key="4">
    <source>
        <dbReference type="Proteomes" id="UP000245370"/>
    </source>
</evidence>
<dbReference type="InterPro" id="IPR027268">
    <property type="entry name" value="Peptidase_M4/M1_CTD_sf"/>
</dbReference>
<dbReference type="InterPro" id="IPR007963">
    <property type="entry name" value="Peptidase_M61_catalytic"/>
</dbReference>
<dbReference type="Gene3D" id="2.60.40.3650">
    <property type="match status" value="1"/>
</dbReference>
<reference evidence="3 4" key="2">
    <citation type="submission" date="2018-05" db="EMBL/GenBank/DDBJ databases">
        <authorList>
            <person name="Lanie J.A."/>
            <person name="Ng W.-L."/>
            <person name="Kazmierczak K.M."/>
            <person name="Andrzejewski T.M."/>
            <person name="Davidsen T.M."/>
            <person name="Wayne K.J."/>
            <person name="Tettelin H."/>
            <person name="Glass J.I."/>
            <person name="Rusch D."/>
            <person name="Podicherti R."/>
            <person name="Tsui H.-C.T."/>
            <person name="Winkler M.E."/>
        </authorList>
    </citation>
    <scope>NUCLEOTIDE SEQUENCE [LARGE SCALE GENOMIC DNA]</scope>
    <source>
        <strain evidence="3 4">C305</strain>
    </source>
</reference>
<dbReference type="EMBL" id="QFRJ01000004">
    <property type="protein sequence ID" value="PWH85929.1"/>
    <property type="molecule type" value="Genomic_DNA"/>
</dbReference>
<evidence type="ECO:0000259" key="1">
    <source>
        <dbReference type="Pfam" id="PF05299"/>
    </source>
</evidence>
<reference evidence="3 4" key="1">
    <citation type="submission" date="2018-05" db="EMBL/GenBank/DDBJ databases">
        <title>Brumimicrobium oceani sp. nov., isolated from coastal sediment.</title>
        <authorList>
            <person name="Kou Y."/>
        </authorList>
    </citation>
    <scope>NUCLEOTIDE SEQUENCE [LARGE SCALE GENOMIC DNA]</scope>
    <source>
        <strain evidence="3 4">C305</strain>
    </source>
</reference>
<evidence type="ECO:0000313" key="3">
    <source>
        <dbReference type="EMBL" id="PWH85929.1"/>
    </source>
</evidence>
<dbReference type="AlphaFoldDB" id="A0A2U2XDN8"/>
<gene>
    <name evidence="3" type="ORF">DIT68_07510</name>
</gene>
<sequence length="607" mass="70191">MKQSLLMKPITGLFIVFLFQIILASSIFGQATNNVVIDLSKEITNDKIQVEIHDLNFKKNRDTLFFPAVVLGMYEENNFGQYIDEIKVSYVNGDIKTIKSTKQNLFILKDAAEVTKVSYWAKSTINNKSLFLPAGSFFEQHGAFLLNFHSLVPYSKSTMNNSYKITIKRNNEITAVGALPIKSIEEEDKDIITAADYHELIDSPFLYSKFKAKDTTSIRLKHGIIQIAIAPNIYNLDAEYIKKTIAPVLNVLEKDSLFSTLFEDKYCLLFGFTDEYSHNTGALEHNKSSVYIFNDTNDFDNKLKEFVAHEILHILTPLNLRSERIDAFDFNSPLFSKHLWLYEGVTEYLAMKANMNAKLIDTLQFFKQLRMNYNYGKESNIKSLTQFSENILDKRHQENYGAIYTQGAITAFYLDYLFAKESGGELGISDLLAYAMKSASTDGVFNEETFFQDLEDEFPIVKDFFENMIISSNKSPFHDYLNQLGVSFKKDTIQRSKTYFTYGLRRIDYRLPKYIVIKNQELNDSLGIKKLKIHKINGKTVKYADSWKLFSPKSNEVLKIKIKKGFKFKTIEISPFKRSYHYYPEHLKIDDLENNILNRILKFGIEQ</sequence>
<proteinExistence type="predicted"/>
<comment type="caution">
    <text evidence="3">The sequence shown here is derived from an EMBL/GenBank/DDBJ whole genome shotgun (WGS) entry which is preliminary data.</text>
</comment>
<feature type="domain" description="Peptidase M61 catalytic" evidence="1">
    <location>
        <begin position="305"/>
        <end position="393"/>
    </location>
</feature>